<dbReference type="AlphaFoldDB" id="A0A167KRE4"/>
<accession>A0A167KRE4</accession>
<dbReference type="EMBL" id="KV417292">
    <property type="protein sequence ID" value="KZO94922.1"/>
    <property type="molecule type" value="Genomic_DNA"/>
</dbReference>
<protein>
    <recommendedName>
        <fullName evidence="3">Ubiquitin-like domain-containing protein</fullName>
    </recommendedName>
</protein>
<dbReference type="InterPro" id="IPR019413">
    <property type="entry name" value="Dsc3_ub-like_dom"/>
</dbReference>
<dbReference type="GO" id="GO:0044695">
    <property type="term" value="C:Dsc E3 ubiquitin ligase complex"/>
    <property type="evidence" value="ECO:0007669"/>
    <property type="project" value="InterPro"/>
</dbReference>
<dbReference type="InterPro" id="IPR045226">
    <property type="entry name" value="Dsc3"/>
</dbReference>
<keyword evidence="2" id="KW-1133">Transmembrane helix</keyword>
<dbReference type="InterPro" id="IPR025390">
    <property type="entry name" value="Dsc3_C"/>
</dbReference>
<organism evidence="4 5">
    <name type="scientific">Calocera viscosa (strain TUFC12733)</name>
    <dbReference type="NCBI Taxonomy" id="1330018"/>
    <lineage>
        <taxon>Eukaryota</taxon>
        <taxon>Fungi</taxon>
        <taxon>Dikarya</taxon>
        <taxon>Basidiomycota</taxon>
        <taxon>Agaricomycotina</taxon>
        <taxon>Dacrymycetes</taxon>
        <taxon>Dacrymycetales</taxon>
        <taxon>Dacrymycetaceae</taxon>
        <taxon>Calocera</taxon>
    </lineage>
</organism>
<gene>
    <name evidence="4" type="ORF">CALVIDRAFT_501007</name>
</gene>
<dbReference type="Pfam" id="PF13373">
    <property type="entry name" value="Dsc3_C"/>
    <property type="match status" value="1"/>
</dbReference>
<proteinExistence type="predicted"/>
<keyword evidence="5" id="KW-1185">Reference proteome</keyword>
<dbReference type="Gene3D" id="3.10.20.90">
    <property type="entry name" value="Phosphatidylinositol 3-kinase Catalytic Subunit, Chain A, domain 1"/>
    <property type="match status" value="1"/>
</dbReference>
<dbReference type="InterPro" id="IPR000626">
    <property type="entry name" value="Ubiquitin-like_dom"/>
</dbReference>
<dbReference type="CDD" id="cd17039">
    <property type="entry name" value="Ubl_ubiquitin_like"/>
    <property type="match status" value="1"/>
</dbReference>
<dbReference type="PANTHER" id="PTHR28049:SF1">
    <property type="entry name" value="DSC E3 UBIQUITIN LIGASE COMPLEX SUBUNIT 3"/>
    <property type="match status" value="1"/>
</dbReference>
<sequence length="317" mass="35991">MASIPLSEKARGKQRAPPVDEHDKAPRNRPITVRFTEGVPDLTLRIQERDAIRDVKRQIREYRPQLRNRRLRLIYSGRLLTDGIILFDWLATLEERQRRAAPQAFASELREVLGDGASSGDAKGKGKSKSKDAKEEEMAWLHCSIGAEIEEDAEEENVQTTQITPLRGFDRLATAGFTPEDIANVREQFYASRPGARQSEEREGDDAEEHARALEEQWIDDMDNPMAMADPLLDGAEGEGMYMTTLQGLLTGFFFPIIPFYFMRQPPPPTMFTERELEPDSPLPDLLPTAVFSRRMQVAIILGLVANVSYAFLRMFH</sequence>
<evidence type="ECO:0000313" key="5">
    <source>
        <dbReference type="Proteomes" id="UP000076738"/>
    </source>
</evidence>
<evidence type="ECO:0000313" key="4">
    <source>
        <dbReference type="EMBL" id="KZO94922.1"/>
    </source>
</evidence>
<dbReference type="PROSITE" id="PS50053">
    <property type="entry name" value="UBIQUITIN_2"/>
    <property type="match status" value="1"/>
</dbReference>
<dbReference type="SUPFAM" id="SSF54236">
    <property type="entry name" value="Ubiquitin-like"/>
    <property type="match status" value="1"/>
</dbReference>
<evidence type="ECO:0000259" key="3">
    <source>
        <dbReference type="PROSITE" id="PS50053"/>
    </source>
</evidence>
<dbReference type="Proteomes" id="UP000076738">
    <property type="component" value="Unassembled WGS sequence"/>
</dbReference>
<reference evidence="4 5" key="1">
    <citation type="journal article" date="2016" name="Mol. Biol. Evol.">
        <title>Comparative Genomics of Early-Diverging Mushroom-Forming Fungi Provides Insights into the Origins of Lignocellulose Decay Capabilities.</title>
        <authorList>
            <person name="Nagy L.G."/>
            <person name="Riley R."/>
            <person name="Tritt A."/>
            <person name="Adam C."/>
            <person name="Daum C."/>
            <person name="Floudas D."/>
            <person name="Sun H."/>
            <person name="Yadav J.S."/>
            <person name="Pangilinan J."/>
            <person name="Larsson K.H."/>
            <person name="Matsuura K."/>
            <person name="Barry K."/>
            <person name="Labutti K."/>
            <person name="Kuo R."/>
            <person name="Ohm R.A."/>
            <person name="Bhattacharya S.S."/>
            <person name="Shirouzu T."/>
            <person name="Yoshinaga Y."/>
            <person name="Martin F.M."/>
            <person name="Grigoriev I.V."/>
            <person name="Hibbett D.S."/>
        </authorList>
    </citation>
    <scope>NUCLEOTIDE SEQUENCE [LARGE SCALE GENOMIC DNA]</scope>
    <source>
        <strain evidence="4 5">TUFC12733</strain>
    </source>
</reference>
<name>A0A167KRE4_CALVF</name>
<dbReference type="OrthoDB" id="2556122at2759"/>
<feature type="domain" description="Ubiquitin-like" evidence="3">
    <location>
        <begin position="29"/>
        <end position="86"/>
    </location>
</feature>
<feature type="transmembrane region" description="Helical" evidence="2">
    <location>
        <begin position="241"/>
        <end position="262"/>
    </location>
</feature>
<dbReference type="InterPro" id="IPR029071">
    <property type="entry name" value="Ubiquitin-like_domsf"/>
</dbReference>
<feature type="region of interest" description="Disordered" evidence="1">
    <location>
        <begin position="1"/>
        <end position="29"/>
    </location>
</feature>
<feature type="transmembrane region" description="Helical" evidence="2">
    <location>
        <begin position="296"/>
        <end position="313"/>
    </location>
</feature>
<dbReference type="Pfam" id="PF10302">
    <property type="entry name" value="Dsc3_N"/>
    <property type="match status" value="1"/>
</dbReference>
<evidence type="ECO:0000256" key="2">
    <source>
        <dbReference type="SAM" id="Phobius"/>
    </source>
</evidence>
<keyword evidence="2" id="KW-0472">Membrane</keyword>
<feature type="region of interest" description="Disordered" evidence="1">
    <location>
        <begin position="115"/>
        <end position="136"/>
    </location>
</feature>
<dbReference type="GO" id="GO:0005783">
    <property type="term" value="C:endoplasmic reticulum"/>
    <property type="evidence" value="ECO:0007669"/>
    <property type="project" value="TreeGrafter"/>
</dbReference>
<dbReference type="PANTHER" id="PTHR28049">
    <property type="entry name" value="TRANSMEMBRANE PROTEIN YOR223W"/>
    <property type="match status" value="1"/>
</dbReference>
<dbReference type="STRING" id="1330018.A0A167KRE4"/>
<keyword evidence="2" id="KW-0812">Transmembrane</keyword>
<evidence type="ECO:0000256" key="1">
    <source>
        <dbReference type="SAM" id="MobiDB-lite"/>
    </source>
</evidence>